<organism evidence="1 2">
    <name type="scientific">Georgenia satyanarayanai</name>
    <dbReference type="NCBI Taxonomy" id="860221"/>
    <lineage>
        <taxon>Bacteria</taxon>
        <taxon>Bacillati</taxon>
        <taxon>Actinomycetota</taxon>
        <taxon>Actinomycetes</taxon>
        <taxon>Micrococcales</taxon>
        <taxon>Bogoriellaceae</taxon>
        <taxon>Georgenia</taxon>
    </lineage>
</organism>
<evidence type="ECO:0000313" key="1">
    <source>
        <dbReference type="EMBL" id="SSA37016.1"/>
    </source>
</evidence>
<dbReference type="Gene3D" id="3.40.50.12500">
    <property type="match status" value="1"/>
</dbReference>
<dbReference type="PANTHER" id="PTHR40267">
    <property type="entry name" value="BLR3294 PROTEIN"/>
    <property type="match status" value="1"/>
</dbReference>
<dbReference type="InterPro" id="IPR053714">
    <property type="entry name" value="Iso_Racemase_Enz_sf"/>
</dbReference>
<proteinExistence type="predicted"/>
<dbReference type="AlphaFoldDB" id="A0A2Y8ZZI2"/>
<gene>
    <name evidence="1" type="ORF">SAMN05216184_101657</name>
</gene>
<dbReference type="OrthoDB" id="4537983at2"/>
<reference evidence="1 2" key="1">
    <citation type="submission" date="2016-10" db="EMBL/GenBank/DDBJ databases">
        <authorList>
            <person name="Cai Z."/>
        </authorList>
    </citation>
    <scope>NUCLEOTIDE SEQUENCE [LARGE SCALE GENOMIC DNA]</scope>
    <source>
        <strain evidence="1 2">CGMCC 1.10826</strain>
    </source>
</reference>
<keyword evidence="2" id="KW-1185">Reference proteome</keyword>
<name>A0A2Y8ZZI2_9MICO</name>
<accession>A0A2Y8ZZI2</accession>
<dbReference type="Proteomes" id="UP000250222">
    <property type="component" value="Unassembled WGS sequence"/>
</dbReference>
<dbReference type="PIRSF" id="PIRSF015736">
    <property type="entry name" value="MI"/>
    <property type="match status" value="1"/>
</dbReference>
<dbReference type="PANTHER" id="PTHR40267:SF1">
    <property type="entry name" value="BLR3294 PROTEIN"/>
    <property type="match status" value="1"/>
</dbReference>
<dbReference type="EMBL" id="UETB01000001">
    <property type="protein sequence ID" value="SSA37016.1"/>
    <property type="molecule type" value="Genomic_DNA"/>
</dbReference>
<protein>
    <submittedName>
        <fullName evidence="1">Maleate cis-trans isomerase</fullName>
    </submittedName>
</protein>
<keyword evidence="1" id="KW-0413">Isomerase</keyword>
<dbReference type="Pfam" id="PF17645">
    <property type="entry name" value="Amdase"/>
    <property type="match status" value="1"/>
</dbReference>
<dbReference type="RefSeq" id="WP_110851119.1">
    <property type="nucleotide sequence ID" value="NZ_QKLZ01000001.1"/>
</dbReference>
<dbReference type="GO" id="GO:0016853">
    <property type="term" value="F:isomerase activity"/>
    <property type="evidence" value="ECO:0007669"/>
    <property type="project" value="UniProtKB-KW"/>
</dbReference>
<dbReference type="InterPro" id="IPR026286">
    <property type="entry name" value="MaiA/AMDase"/>
</dbReference>
<evidence type="ECO:0000313" key="2">
    <source>
        <dbReference type="Proteomes" id="UP000250222"/>
    </source>
</evidence>
<sequence>MRPPTTVGIIYPGHAAEDEYAAAAGPLGVRLPVAHVYGTDLHAVPELLDLGAPQRLAGGAAALAAHRPQSVMWACTSGSFVFGHDGARQQVTELARVTGVPTSSTSIAFVAALAALGVTRVAVAASYPDDVAACFVEYLASAGVEVVATGSAGILSAAEVGLLRPAEVRDLATAHDHPDAAALLVPDTAMRTLSVLPELEAQLGKPVLTANQVTIWQGLRLAGATPSRPDLGTLFTRRQDHAPQ</sequence>